<comment type="similarity">
    <text evidence="2 8">Belongs to the BioY family.</text>
</comment>
<feature type="transmembrane region" description="Helical" evidence="9">
    <location>
        <begin position="107"/>
        <end position="125"/>
    </location>
</feature>
<feature type="transmembrane region" description="Helical" evidence="9">
    <location>
        <begin position="137"/>
        <end position="159"/>
    </location>
</feature>
<evidence type="ECO:0000256" key="7">
    <source>
        <dbReference type="ARBA" id="ARBA00023136"/>
    </source>
</evidence>
<proteinExistence type="inferred from homology"/>
<dbReference type="Pfam" id="PF02632">
    <property type="entry name" value="BioY"/>
    <property type="match status" value="1"/>
</dbReference>
<dbReference type="GO" id="GO:0005886">
    <property type="term" value="C:plasma membrane"/>
    <property type="evidence" value="ECO:0007669"/>
    <property type="project" value="UniProtKB-SubCell"/>
</dbReference>
<name>A0A660CKL7_9PSEU</name>
<evidence type="ECO:0000256" key="4">
    <source>
        <dbReference type="ARBA" id="ARBA00022475"/>
    </source>
</evidence>
<dbReference type="GO" id="GO:0015225">
    <property type="term" value="F:biotin transmembrane transporter activity"/>
    <property type="evidence" value="ECO:0007669"/>
    <property type="project" value="UniProtKB-UniRule"/>
</dbReference>
<feature type="transmembrane region" description="Helical" evidence="9">
    <location>
        <begin position="78"/>
        <end position="95"/>
    </location>
</feature>
<gene>
    <name evidence="10" type="ORF">JD82_03440</name>
</gene>
<evidence type="ECO:0000313" key="10">
    <source>
        <dbReference type="EMBL" id="TWH21575.1"/>
    </source>
</evidence>
<keyword evidence="3 8" id="KW-0813">Transport</keyword>
<evidence type="ECO:0000256" key="9">
    <source>
        <dbReference type="SAM" id="Phobius"/>
    </source>
</evidence>
<evidence type="ECO:0000256" key="2">
    <source>
        <dbReference type="ARBA" id="ARBA00010692"/>
    </source>
</evidence>
<evidence type="ECO:0000256" key="1">
    <source>
        <dbReference type="ARBA" id="ARBA00004651"/>
    </source>
</evidence>
<evidence type="ECO:0000256" key="8">
    <source>
        <dbReference type="PIRNR" id="PIRNR016661"/>
    </source>
</evidence>
<evidence type="ECO:0000256" key="6">
    <source>
        <dbReference type="ARBA" id="ARBA00022989"/>
    </source>
</evidence>
<keyword evidence="5 9" id="KW-0812">Transmembrane</keyword>
<keyword evidence="4 8" id="KW-1003">Cell membrane</keyword>
<organism evidence="10 11">
    <name type="scientific">Prauserella rugosa</name>
    <dbReference type="NCBI Taxonomy" id="43354"/>
    <lineage>
        <taxon>Bacteria</taxon>
        <taxon>Bacillati</taxon>
        <taxon>Actinomycetota</taxon>
        <taxon>Actinomycetes</taxon>
        <taxon>Pseudonocardiales</taxon>
        <taxon>Pseudonocardiaceae</taxon>
        <taxon>Prauserella</taxon>
    </lineage>
</organism>
<dbReference type="EMBL" id="VLJV01000001">
    <property type="protein sequence ID" value="TWH21575.1"/>
    <property type="molecule type" value="Genomic_DNA"/>
</dbReference>
<dbReference type="PANTHER" id="PTHR34295:SF4">
    <property type="entry name" value="BIOTIN TRANSPORTER BIOY-RELATED"/>
    <property type="match status" value="1"/>
</dbReference>
<evidence type="ECO:0000313" key="11">
    <source>
        <dbReference type="Proteomes" id="UP000317303"/>
    </source>
</evidence>
<dbReference type="PIRSF" id="PIRSF016661">
    <property type="entry name" value="BioY"/>
    <property type="match status" value="1"/>
</dbReference>
<comment type="subcellular location">
    <subcellularLocation>
        <location evidence="1 8">Cell membrane</location>
        <topology evidence="1 8">Multi-pass membrane protein</topology>
    </subcellularLocation>
</comment>
<comment type="caution">
    <text evidence="10">The sequence shown here is derived from an EMBL/GenBank/DDBJ whole genome shotgun (WGS) entry which is preliminary data.</text>
</comment>
<dbReference type="InterPro" id="IPR003784">
    <property type="entry name" value="BioY"/>
</dbReference>
<evidence type="ECO:0000256" key="5">
    <source>
        <dbReference type="ARBA" id="ARBA00022692"/>
    </source>
</evidence>
<feature type="transmembrane region" description="Helical" evidence="9">
    <location>
        <begin position="27"/>
        <end position="47"/>
    </location>
</feature>
<dbReference type="AlphaFoldDB" id="A0A660CKL7"/>
<dbReference type="Gene3D" id="1.10.1760.20">
    <property type="match status" value="1"/>
</dbReference>
<keyword evidence="6 9" id="KW-1133">Transmembrane helix</keyword>
<keyword evidence="7 8" id="KW-0472">Membrane</keyword>
<dbReference type="PANTHER" id="PTHR34295">
    <property type="entry name" value="BIOTIN TRANSPORTER BIOY"/>
    <property type="match status" value="1"/>
</dbReference>
<accession>A0A660CKL7</accession>
<dbReference type="Proteomes" id="UP000317303">
    <property type="component" value="Unassembled WGS sequence"/>
</dbReference>
<sequence length="204" mass="20335">MSIRIADYPGYLASMPAPRVSLPASDLARIVVFAAFIAVLGIFPGIYFGASGVPVVIQNAGPLLAGVLLGARRATASVVLLLGLTAIGLPLLSGGRGGLAPFVGPSGGFLFGWIASALIAGLIVSRASKPTLPVLGLATLGGLLGSYAIGIPFLGAYIGDLGAAAVQSLVFVPGDLGKVAATTVIAAVVHRALPGTLLRTAQRE</sequence>
<protein>
    <recommendedName>
        <fullName evidence="8">Biotin transporter</fullName>
    </recommendedName>
</protein>
<reference evidence="10 11" key="1">
    <citation type="submission" date="2019-07" db="EMBL/GenBank/DDBJ databases">
        <title>R&amp;d 2014.</title>
        <authorList>
            <person name="Klenk H.-P."/>
        </authorList>
    </citation>
    <scope>NUCLEOTIDE SEQUENCE [LARGE SCALE GENOMIC DNA]</scope>
    <source>
        <strain evidence="10 11">DSM 43194</strain>
    </source>
</reference>
<keyword evidence="11" id="KW-1185">Reference proteome</keyword>
<evidence type="ECO:0000256" key="3">
    <source>
        <dbReference type="ARBA" id="ARBA00022448"/>
    </source>
</evidence>